<dbReference type="OrthoDB" id="9809748at2"/>
<keyword evidence="3" id="KW-0808">Transferase</keyword>
<reference evidence="11" key="1">
    <citation type="submission" date="2015-05" db="EMBL/GenBank/DDBJ databases">
        <authorList>
            <person name="Rovetto F."/>
            <person name="Cocolin L."/>
            <person name="Illeghems K."/>
            <person name="Van Nieuwerburgh F."/>
            <person name="Houf K."/>
        </authorList>
    </citation>
    <scope>NUCLEOTIDE SEQUENCE [LARGE SCALE GENOMIC DNA]</scope>
    <source>
        <strain evidence="11">DU22</strain>
    </source>
</reference>
<evidence type="ECO:0000256" key="7">
    <source>
        <dbReference type="PROSITE-ProRule" id="PRU01373"/>
    </source>
</evidence>
<dbReference type="GO" id="GO:0004180">
    <property type="term" value="F:carboxypeptidase activity"/>
    <property type="evidence" value="ECO:0007669"/>
    <property type="project" value="UniProtKB-ARBA"/>
</dbReference>
<dbReference type="Gene3D" id="2.40.440.10">
    <property type="entry name" value="L,D-transpeptidase catalytic domain-like"/>
    <property type="match status" value="1"/>
</dbReference>
<dbReference type="UniPathway" id="UPA00219"/>
<evidence type="ECO:0000313" key="12">
    <source>
        <dbReference type="Proteomes" id="UP000308001"/>
    </source>
</evidence>
<dbReference type="Pfam" id="PF03734">
    <property type="entry name" value="YkuD"/>
    <property type="match status" value="1"/>
</dbReference>
<dbReference type="Pfam" id="PF24125">
    <property type="entry name" value="Cds6_C"/>
    <property type="match status" value="1"/>
</dbReference>
<dbReference type="GO" id="GO:0071555">
    <property type="term" value="P:cell wall organization"/>
    <property type="evidence" value="ECO:0007669"/>
    <property type="project" value="UniProtKB-UniRule"/>
</dbReference>
<reference evidence="9" key="2">
    <citation type="submission" date="2015-05" db="EMBL/GenBank/DDBJ databases">
        <authorList>
            <person name="Wang D.B."/>
            <person name="Wang M."/>
        </authorList>
    </citation>
    <scope>NUCLEOTIDE SEQUENCE [LARGE SCALE GENOMIC DNA]</scope>
    <source>
        <strain evidence="9">DU22</strain>
    </source>
</reference>
<evidence type="ECO:0000313" key="9">
    <source>
        <dbReference type="EMBL" id="OCL99656.1"/>
    </source>
</evidence>
<dbReference type="CDD" id="cd16913">
    <property type="entry name" value="YkuD_like"/>
    <property type="match status" value="1"/>
</dbReference>
<dbReference type="InterPro" id="IPR005490">
    <property type="entry name" value="LD_TPept_cat_dom"/>
</dbReference>
<feature type="active site" description="Nucleophile" evidence="7">
    <location>
        <position position="170"/>
    </location>
</feature>
<evidence type="ECO:0000256" key="3">
    <source>
        <dbReference type="ARBA" id="ARBA00022679"/>
    </source>
</evidence>
<organism evidence="9 11">
    <name type="scientific">Aliarcobacter thereius</name>
    <dbReference type="NCBI Taxonomy" id="544718"/>
    <lineage>
        <taxon>Bacteria</taxon>
        <taxon>Pseudomonadati</taxon>
        <taxon>Campylobacterota</taxon>
        <taxon>Epsilonproteobacteria</taxon>
        <taxon>Campylobacterales</taxon>
        <taxon>Arcobacteraceae</taxon>
        <taxon>Aliarcobacter</taxon>
    </lineage>
</organism>
<keyword evidence="5 7" id="KW-0573">Peptidoglycan synthesis</keyword>
<feature type="domain" description="L,D-TPase catalytic" evidence="8">
    <location>
        <begin position="64"/>
        <end position="194"/>
    </location>
</feature>
<protein>
    <recommendedName>
        <fullName evidence="8">L,D-TPase catalytic domain-containing protein</fullName>
    </recommendedName>
</protein>
<dbReference type="Proteomes" id="UP000093281">
    <property type="component" value="Unassembled WGS sequence"/>
</dbReference>
<evidence type="ECO:0000256" key="6">
    <source>
        <dbReference type="ARBA" id="ARBA00023316"/>
    </source>
</evidence>
<dbReference type="InterPro" id="IPR056203">
    <property type="entry name" value="Cds6_C"/>
</dbReference>
<dbReference type="PANTHER" id="PTHR36699">
    <property type="entry name" value="LD-TRANSPEPTIDASE"/>
    <property type="match status" value="1"/>
</dbReference>
<dbReference type="InterPro" id="IPR038063">
    <property type="entry name" value="Transpep_catalytic_dom"/>
</dbReference>
<comment type="similarity">
    <text evidence="2">Belongs to the YkuD family.</text>
</comment>
<dbReference type="Proteomes" id="UP000308001">
    <property type="component" value="Unassembled WGS sequence"/>
</dbReference>
<dbReference type="EMBL" id="LCUJ01000002">
    <property type="protein sequence ID" value="OCL99656.1"/>
    <property type="molecule type" value="Genomic_DNA"/>
</dbReference>
<dbReference type="GO" id="GO:0016740">
    <property type="term" value="F:transferase activity"/>
    <property type="evidence" value="ECO:0007669"/>
    <property type="project" value="UniProtKB-KW"/>
</dbReference>
<comment type="pathway">
    <text evidence="1 7">Cell wall biogenesis; peptidoglycan biosynthesis.</text>
</comment>
<dbReference type="EMBL" id="VBUF01000001">
    <property type="protein sequence ID" value="TLS73027.1"/>
    <property type="molecule type" value="Genomic_DNA"/>
</dbReference>
<feature type="active site" description="Proton donor/acceptor" evidence="7">
    <location>
        <position position="155"/>
    </location>
</feature>
<evidence type="ECO:0000256" key="4">
    <source>
        <dbReference type="ARBA" id="ARBA00022960"/>
    </source>
</evidence>
<reference evidence="10 12" key="3">
    <citation type="submission" date="2019-05" db="EMBL/GenBank/DDBJ databases">
        <title>Arcobacter cibarius and Arcobacter thereius providing challenges in identification an antibiotic susceptibility and Quinolone resistance.</title>
        <authorList>
            <person name="Busch A."/>
            <person name="Hanel I."/>
            <person name="Hotzel H."/>
            <person name="Tomaso H."/>
        </authorList>
    </citation>
    <scope>NUCLEOTIDE SEQUENCE [LARGE SCALE GENOMIC DNA]</scope>
    <source>
        <strain evidence="10 12">17CS1191_2</strain>
    </source>
</reference>
<keyword evidence="6 7" id="KW-0961">Cell wall biogenesis/degradation</keyword>
<name>A0A1C0B7S8_9BACT</name>
<gene>
    <name evidence="9" type="ORF">AAX29_00701</name>
    <name evidence="10" type="ORF">FE246_00655</name>
</gene>
<dbReference type="SUPFAM" id="SSF54427">
    <property type="entry name" value="NTF2-like"/>
    <property type="match status" value="1"/>
</dbReference>
<evidence type="ECO:0000256" key="5">
    <source>
        <dbReference type="ARBA" id="ARBA00022984"/>
    </source>
</evidence>
<proteinExistence type="inferred from homology"/>
<evidence type="ECO:0000256" key="1">
    <source>
        <dbReference type="ARBA" id="ARBA00004752"/>
    </source>
</evidence>
<dbReference type="PANTHER" id="PTHR36699:SF1">
    <property type="entry name" value="L,D-TRANSPEPTIDASE YAFK-RELATED"/>
    <property type="match status" value="1"/>
</dbReference>
<dbReference type="InterPro" id="IPR032710">
    <property type="entry name" value="NTF2-like_dom_sf"/>
</dbReference>
<evidence type="ECO:0000259" key="8">
    <source>
        <dbReference type="PROSITE" id="PS52029"/>
    </source>
</evidence>
<dbReference type="STRING" id="544718.AAX25_00383"/>
<dbReference type="RefSeq" id="WP_066181393.1">
    <property type="nucleotide sequence ID" value="NZ_LCUJ01000002.1"/>
</dbReference>
<accession>A0A1C0B7S8</accession>
<evidence type="ECO:0000313" key="11">
    <source>
        <dbReference type="Proteomes" id="UP000093281"/>
    </source>
</evidence>
<dbReference type="AlphaFoldDB" id="A0A1C0B7S8"/>
<sequence>MKKILFFTFFAITLFAKDYFTIYKTEGISGVENELKTELREKDSWMKYLEKLDTRFGYYENKNFIIVATKHSKDMALYKKEGTNFIKLSNDNMIIGEKAGDKVFEGDLKTPEGAYDLTQKRTGLDQFYGPFALVTSYPNSFDRSLNKKGHGIWIHGMPLNGNRELFTQGCLAINNDKLQTLESSIDFRKSVLLTSHDDLIEAKKEDLAIILSSIFKWKDAWKDSDLETYLSFYSKDFKRIDKTDFEFFSAQKRNIFAKKEDKIIKLFNFDISPYPNSLGKNLYRVVMDEEYYSPAVKYIGKKELYLEVINGKIKILNED</sequence>
<evidence type="ECO:0000256" key="2">
    <source>
        <dbReference type="ARBA" id="ARBA00005992"/>
    </source>
</evidence>
<dbReference type="GO" id="GO:0009252">
    <property type="term" value="P:peptidoglycan biosynthetic process"/>
    <property type="evidence" value="ECO:0007669"/>
    <property type="project" value="UniProtKB-UniPathway"/>
</dbReference>
<dbReference type="SUPFAM" id="SSF141523">
    <property type="entry name" value="L,D-transpeptidase catalytic domain-like"/>
    <property type="match status" value="1"/>
</dbReference>
<dbReference type="PROSITE" id="PS52029">
    <property type="entry name" value="LD_TPASE"/>
    <property type="match status" value="1"/>
</dbReference>
<keyword evidence="4 7" id="KW-0133">Cell shape</keyword>
<dbReference type="PATRIC" id="fig|544718.43.peg.374"/>
<evidence type="ECO:0000313" key="10">
    <source>
        <dbReference type="EMBL" id="TLS73027.1"/>
    </source>
</evidence>
<comment type="caution">
    <text evidence="9">The sequence shown here is derived from an EMBL/GenBank/DDBJ whole genome shotgun (WGS) entry which is preliminary data.</text>
</comment>
<dbReference type="GO" id="GO:0008360">
    <property type="term" value="P:regulation of cell shape"/>
    <property type="evidence" value="ECO:0007669"/>
    <property type="project" value="UniProtKB-UniRule"/>
</dbReference>